<evidence type="ECO:0000313" key="1">
    <source>
        <dbReference type="EMBL" id="QHT04481.1"/>
    </source>
</evidence>
<proteinExistence type="predicted"/>
<dbReference type="EMBL" id="MN739430">
    <property type="protein sequence ID" value="QHT04481.1"/>
    <property type="molecule type" value="Genomic_DNA"/>
</dbReference>
<name>A0A6C0CJ10_9ZZZZ</name>
<accession>A0A6C0CJ10</accession>
<protein>
    <submittedName>
        <fullName evidence="1">Uncharacterized protein</fullName>
    </submittedName>
</protein>
<organism evidence="1">
    <name type="scientific">viral metagenome</name>
    <dbReference type="NCBI Taxonomy" id="1070528"/>
    <lineage>
        <taxon>unclassified sequences</taxon>
        <taxon>metagenomes</taxon>
        <taxon>organismal metagenomes</taxon>
    </lineage>
</organism>
<sequence length="73" mass="8206">MSLYDTINGFSNIIIDTDLRISYRASRASFSQTYYDDISGSVCNKTESLKIEKNTAEVKSSQKTKVAKLETET</sequence>
<reference evidence="1" key="1">
    <citation type="journal article" date="2020" name="Nature">
        <title>Giant virus diversity and host interactions through global metagenomics.</title>
        <authorList>
            <person name="Schulz F."/>
            <person name="Roux S."/>
            <person name="Paez-Espino D."/>
            <person name="Jungbluth S."/>
            <person name="Walsh D.A."/>
            <person name="Denef V.J."/>
            <person name="McMahon K.D."/>
            <person name="Konstantinidis K.T."/>
            <person name="Eloe-Fadrosh E.A."/>
            <person name="Kyrpides N.C."/>
            <person name="Woyke T."/>
        </authorList>
    </citation>
    <scope>NUCLEOTIDE SEQUENCE</scope>
    <source>
        <strain evidence="1">GVMAG-M-3300021185-45</strain>
    </source>
</reference>
<dbReference type="AlphaFoldDB" id="A0A6C0CJ10"/>